<dbReference type="EMBL" id="KN832017">
    <property type="protein sequence ID" value="KIN98309.1"/>
    <property type="molecule type" value="Genomic_DNA"/>
</dbReference>
<organism evidence="1 2">
    <name type="scientific">Pisolithus tinctorius Marx 270</name>
    <dbReference type="NCBI Taxonomy" id="870435"/>
    <lineage>
        <taxon>Eukaryota</taxon>
        <taxon>Fungi</taxon>
        <taxon>Dikarya</taxon>
        <taxon>Basidiomycota</taxon>
        <taxon>Agaricomycotina</taxon>
        <taxon>Agaricomycetes</taxon>
        <taxon>Agaricomycetidae</taxon>
        <taxon>Boletales</taxon>
        <taxon>Sclerodermatineae</taxon>
        <taxon>Pisolithaceae</taxon>
        <taxon>Pisolithus</taxon>
    </lineage>
</organism>
<accession>A0A0C3NB48</accession>
<evidence type="ECO:0000313" key="2">
    <source>
        <dbReference type="Proteomes" id="UP000054217"/>
    </source>
</evidence>
<gene>
    <name evidence="1" type="ORF">M404DRAFT_10586</name>
</gene>
<dbReference type="OrthoDB" id="3212410at2759"/>
<evidence type="ECO:0000313" key="1">
    <source>
        <dbReference type="EMBL" id="KIN98309.1"/>
    </source>
</evidence>
<protein>
    <submittedName>
        <fullName evidence="1">Uncharacterized protein</fullName>
    </submittedName>
</protein>
<reference evidence="1 2" key="1">
    <citation type="submission" date="2014-04" db="EMBL/GenBank/DDBJ databases">
        <authorList>
            <consortium name="DOE Joint Genome Institute"/>
            <person name="Kuo A."/>
            <person name="Kohler A."/>
            <person name="Costa M.D."/>
            <person name="Nagy L.G."/>
            <person name="Floudas D."/>
            <person name="Copeland A."/>
            <person name="Barry K.W."/>
            <person name="Cichocki N."/>
            <person name="Veneault-Fourrey C."/>
            <person name="LaButti K."/>
            <person name="Lindquist E.A."/>
            <person name="Lipzen A."/>
            <person name="Lundell T."/>
            <person name="Morin E."/>
            <person name="Murat C."/>
            <person name="Sun H."/>
            <person name="Tunlid A."/>
            <person name="Henrissat B."/>
            <person name="Grigoriev I.V."/>
            <person name="Hibbett D.S."/>
            <person name="Martin F."/>
            <person name="Nordberg H.P."/>
            <person name="Cantor M.N."/>
            <person name="Hua S.X."/>
        </authorList>
    </citation>
    <scope>NUCLEOTIDE SEQUENCE [LARGE SCALE GENOMIC DNA]</scope>
    <source>
        <strain evidence="1 2">Marx 270</strain>
    </source>
</reference>
<proteinExistence type="predicted"/>
<dbReference type="InParanoid" id="A0A0C3NB48"/>
<dbReference type="Proteomes" id="UP000054217">
    <property type="component" value="Unassembled WGS sequence"/>
</dbReference>
<reference evidence="2" key="2">
    <citation type="submission" date="2015-01" db="EMBL/GenBank/DDBJ databases">
        <title>Evolutionary Origins and Diversification of the Mycorrhizal Mutualists.</title>
        <authorList>
            <consortium name="DOE Joint Genome Institute"/>
            <consortium name="Mycorrhizal Genomics Consortium"/>
            <person name="Kohler A."/>
            <person name="Kuo A."/>
            <person name="Nagy L.G."/>
            <person name="Floudas D."/>
            <person name="Copeland A."/>
            <person name="Barry K.W."/>
            <person name="Cichocki N."/>
            <person name="Veneault-Fourrey C."/>
            <person name="LaButti K."/>
            <person name="Lindquist E.A."/>
            <person name="Lipzen A."/>
            <person name="Lundell T."/>
            <person name="Morin E."/>
            <person name="Murat C."/>
            <person name="Riley R."/>
            <person name="Ohm R."/>
            <person name="Sun H."/>
            <person name="Tunlid A."/>
            <person name="Henrissat B."/>
            <person name="Grigoriev I.V."/>
            <person name="Hibbett D.S."/>
            <person name="Martin F."/>
        </authorList>
    </citation>
    <scope>NUCLEOTIDE SEQUENCE [LARGE SCALE GENOMIC DNA]</scope>
    <source>
        <strain evidence="2">Marx 270</strain>
    </source>
</reference>
<dbReference type="STRING" id="870435.A0A0C3NB48"/>
<keyword evidence="2" id="KW-1185">Reference proteome</keyword>
<dbReference type="HOGENOM" id="CLU_1261993_0_0_1"/>
<dbReference type="AlphaFoldDB" id="A0A0C3NB48"/>
<sequence length="219" mass="23933">MEGACIDDEGGTEAICIDDEGRTEGVCVDDEGGMEGIQVNDKGGTEGVHVDDEGGTEGVGLNNDGGMEGIHVNDEGGTEGVGVNNKGGMKGLHVNDEEKHGEFPKTKTLWIITGDIIAYYLNINYIRAVKNISLLMDPNANYWPLPYLENSPITKLGKDLWESTLEFRTTDLIVKFQNHHYQQTKGIAMGVVTSLDVANLYAFDSDWHCGHNQDVLFLQ</sequence>
<name>A0A0C3NB48_PISTI</name>